<evidence type="ECO:0000313" key="2">
    <source>
        <dbReference type="EMBL" id="ELA47050.1"/>
    </source>
</evidence>
<proteinExistence type="predicted"/>
<feature type="domain" description="DM2" evidence="1">
    <location>
        <begin position="185"/>
        <end position="262"/>
    </location>
</feature>
<name>L2GVC8_VAVCU</name>
<dbReference type="GeneID" id="19879373"/>
<dbReference type="PROSITE" id="PS51925">
    <property type="entry name" value="SWIB_MDM2"/>
    <property type="match status" value="1"/>
</dbReference>
<dbReference type="SMART" id="SM00151">
    <property type="entry name" value="SWIB"/>
    <property type="match status" value="1"/>
</dbReference>
<dbReference type="PANTHER" id="PTHR13844">
    <property type="entry name" value="SWI/SNF-RELATED MATRIX-ASSOCIATED ACTIN-DEPENDENT REGULATOR OF CHROMATIN SUBFAMILY D"/>
    <property type="match status" value="1"/>
</dbReference>
<organism evidence="2 3">
    <name type="scientific">Vavraia culicis (isolate floridensis)</name>
    <name type="common">Microsporidian parasite</name>
    <dbReference type="NCBI Taxonomy" id="948595"/>
    <lineage>
        <taxon>Eukaryota</taxon>
        <taxon>Fungi</taxon>
        <taxon>Fungi incertae sedis</taxon>
        <taxon>Microsporidia</taxon>
        <taxon>Pleistophoridae</taxon>
        <taxon>Vavraia</taxon>
    </lineage>
</organism>
<dbReference type="AlphaFoldDB" id="L2GVC8"/>
<dbReference type="SUPFAM" id="SSF47592">
    <property type="entry name" value="SWIB/MDM2 domain"/>
    <property type="match status" value="1"/>
</dbReference>
<dbReference type="Proteomes" id="UP000011081">
    <property type="component" value="Unassembled WGS sequence"/>
</dbReference>
<evidence type="ECO:0000259" key="1">
    <source>
        <dbReference type="PROSITE" id="PS51925"/>
    </source>
</evidence>
<dbReference type="RefSeq" id="XP_008074514.1">
    <property type="nucleotide sequence ID" value="XM_008076323.1"/>
</dbReference>
<accession>L2GVC8</accession>
<dbReference type="EMBL" id="GL877426">
    <property type="protein sequence ID" value="ELA47050.1"/>
    <property type="molecule type" value="Genomic_DNA"/>
</dbReference>
<dbReference type="HOGENOM" id="CLU_069185_0_0_1"/>
<evidence type="ECO:0000313" key="3">
    <source>
        <dbReference type="Proteomes" id="UP000011081"/>
    </source>
</evidence>
<dbReference type="FunCoup" id="L2GVC8">
    <property type="interactions" value="167"/>
</dbReference>
<sequence length="376" mass="44326">MIMLIKQCNQHVLCWCALQYCSAQANNDLKIIFLAPMTLLDLYEKLRLLEMHLDKAVLKKKLLVEESHYKRIKCTKRLRLFVNFELFEDSFLLKIDGRVINDFTNTTELRMSDVLKNVCVKLDFGDKEEDTAKRIKRSDGCSELHEKVLRKCYEWSKTKNDVIDCFELNLEDMPEKVTVLLEFENTFDRYKLAAPVRKLFNKETETKTGLLIDLWKYIRLNRLITETSDFIVTCDEKLREIFDCDHFKILDMPRLVSALLLPLDPLIFEIPAQNNYTSNFDVPIDVDDFYEFPVMYSNNVIFQLDQKIAGLFDTLKRANTKCEVLKKFSANPNSFINDWIIRQGHLLKGSKFDANNKTFYDPMIQETIFNMLQSYK</sequence>
<dbReference type="InterPro" id="IPR019835">
    <property type="entry name" value="SWIB_domain"/>
</dbReference>
<dbReference type="InterPro" id="IPR036885">
    <property type="entry name" value="SWIB_MDM2_dom_sf"/>
</dbReference>
<keyword evidence="3" id="KW-1185">Reference proteome</keyword>
<reference evidence="3" key="1">
    <citation type="submission" date="2011-03" db="EMBL/GenBank/DDBJ databases">
        <title>The genome sequence of Vavraia culicis strain floridensis.</title>
        <authorList>
            <consortium name="The Broad Institute Genome Sequencing Platform"/>
            <person name="Cuomo C."/>
            <person name="Becnel J."/>
            <person name="Sanscrainte N."/>
            <person name="Young S.K."/>
            <person name="Zeng Q."/>
            <person name="Gargeya S."/>
            <person name="Fitzgerald M."/>
            <person name="Haas B."/>
            <person name="Abouelleil A."/>
            <person name="Alvarado L."/>
            <person name="Arachchi H.M."/>
            <person name="Berlin A."/>
            <person name="Chapman S.B."/>
            <person name="Gearin G."/>
            <person name="Goldberg J."/>
            <person name="Griggs A."/>
            <person name="Gujja S."/>
            <person name="Hansen M."/>
            <person name="Heiman D."/>
            <person name="Howarth C."/>
            <person name="Larimer J."/>
            <person name="Lui A."/>
            <person name="MacDonald P.J.P."/>
            <person name="McCowen C."/>
            <person name="Montmayeur A."/>
            <person name="Murphy C."/>
            <person name="Neiman D."/>
            <person name="Pearson M."/>
            <person name="Priest M."/>
            <person name="Roberts A."/>
            <person name="Saif S."/>
            <person name="Shea T."/>
            <person name="Sisk P."/>
            <person name="Stolte C."/>
            <person name="Sykes S."/>
            <person name="Wortman J."/>
            <person name="Nusbaum C."/>
            <person name="Birren B."/>
        </authorList>
    </citation>
    <scope>NUCLEOTIDE SEQUENCE [LARGE SCALE GENOMIC DNA]</scope>
    <source>
        <strain evidence="3">floridensis</strain>
    </source>
</reference>
<dbReference type="OrthoDB" id="10263741at2759"/>
<protein>
    <recommendedName>
        <fullName evidence="1">DM2 domain-containing protein</fullName>
    </recommendedName>
</protein>
<dbReference type="VEuPathDB" id="MicrosporidiaDB:VCUG_01495"/>
<dbReference type="CDD" id="cd10568">
    <property type="entry name" value="SWIB_like"/>
    <property type="match status" value="1"/>
</dbReference>
<dbReference type="Gene3D" id="1.10.245.10">
    <property type="entry name" value="SWIB/MDM2 domain"/>
    <property type="match status" value="1"/>
</dbReference>
<gene>
    <name evidence="2" type="ORF">VCUG_01495</name>
</gene>
<dbReference type="InParanoid" id="L2GVC8"/>
<dbReference type="Pfam" id="PF02201">
    <property type="entry name" value="SWIB"/>
    <property type="match status" value="1"/>
</dbReference>
<dbReference type="STRING" id="948595.L2GVC8"/>
<dbReference type="InterPro" id="IPR003121">
    <property type="entry name" value="SWIB_MDM2_domain"/>
</dbReference>
<dbReference type="OMA" id="NFRCNEP"/>